<dbReference type="PROSITE" id="PS00138">
    <property type="entry name" value="SUBTILASE_SER"/>
    <property type="match status" value="1"/>
</dbReference>
<dbReference type="Gene3D" id="3.30.70.80">
    <property type="entry name" value="Peptidase S8 propeptide/proteinase inhibitor I9"/>
    <property type="match status" value="1"/>
</dbReference>
<evidence type="ECO:0000256" key="1">
    <source>
        <dbReference type="ARBA" id="ARBA00011073"/>
    </source>
</evidence>
<keyword evidence="14" id="KW-1185">Reference proteome</keyword>
<dbReference type="InterPro" id="IPR010259">
    <property type="entry name" value="S8pro/Inhibitor_I9"/>
</dbReference>
<reference evidence="13" key="2">
    <citation type="submission" date="2020-08" db="EMBL/GenBank/DDBJ databases">
        <title>Plant Genome Project.</title>
        <authorList>
            <person name="Zhang R.-G."/>
        </authorList>
    </citation>
    <scope>NUCLEOTIDE SEQUENCE</scope>
    <source>
        <strain evidence="13">Huo1</strain>
        <tissue evidence="13">Leaf</tissue>
    </source>
</reference>
<evidence type="ECO:0000259" key="12">
    <source>
        <dbReference type="Pfam" id="PF17766"/>
    </source>
</evidence>
<dbReference type="Proteomes" id="UP000298416">
    <property type="component" value="Unassembled WGS sequence"/>
</dbReference>
<dbReference type="InterPro" id="IPR036852">
    <property type="entry name" value="Peptidase_S8/S53_dom_sf"/>
</dbReference>
<name>A0A8X8ZSP9_SALSN</name>
<dbReference type="PANTHER" id="PTHR10795">
    <property type="entry name" value="PROPROTEIN CONVERTASE SUBTILISIN/KEXIN"/>
    <property type="match status" value="1"/>
</dbReference>
<dbReference type="GO" id="GO:0006508">
    <property type="term" value="P:proteolysis"/>
    <property type="evidence" value="ECO:0007669"/>
    <property type="project" value="UniProtKB-KW"/>
</dbReference>
<dbReference type="EMBL" id="PNBA02000008">
    <property type="protein sequence ID" value="KAG6414764.1"/>
    <property type="molecule type" value="Genomic_DNA"/>
</dbReference>
<feature type="active site" description="Charge relay system" evidence="6 7">
    <location>
        <position position="597"/>
    </location>
</feature>
<dbReference type="Gene3D" id="3.50.30.30">
    <property type="match status" value="1"/>
</dbReference>
<keyword evidence="2 7" id="KW-0645">Protease</keyword>
<evidence type="ECO:0000256" key="3">
    <source>
        <dbReference type="ARBA" id="ARBA00022729"/>
    </source>
</evidence>
<dbReference type="InterPro" id="IPR000209">
    <property type="entry name" value="Peptidase_S8/S53_dom"/>
</dbReference>
<proteinExistence type="inferred from homology"/>
<dbReference type="Pfam" id="PF17766">
    <property type="entry name" value="fn3_6"/>
    <property type="match status" value="1"/>
</dbReference>
<protein>
    <submittedName>
        <fullName evidence="13">Uncharacterized protein</fullName>
    </submittedName>
</protein>
<dbReference type="InterPro" id="IPR003137">
    <property type="entry name" value="PA_domain"/>
</dbReference>
<dbReference type="InterPro" id="IPR037045">
    <property type="entry name" value="S8pro/Inhibitor_I9_sf"/>
</dbReference>
<evidence type="ECO:0000259" key="11">
    <source>
        <dbReference type="Pfam" id="PF05922"/>
    </source>
</evidence>
<dbReference type="PROSITE" id="PS51892">
    <property type="entry name" value="SUBTILASE"/>
    <property type="match status" value="1"/>
</dbReference>
<organism evidence="13">
    <name type="scientific">Salvia splendens</name>
    <name type="common">Scarlet sage</name>
    <dbReference type="NCBI Taxonomy" id="180675"/>
    <lineage>
        <taxon>Eukaryota</taxon>
        <taxon>Viridiplantae</taxon>
        <taxon>Streptophyta</taxon>
        <taxon>Embryophyta</taxon>
        <taxon>Tracheophyta</taxon>
        <taxon>Spermatophyta</taxon>
        <taxon>Magnoliopsida</taxon>
        <taxon>eudicotyledons</taxon>
        <taxon>Gunneridae</taxon>
        <taxon>Pentapetalae</taxon>
        <taxon>asterids</taxon>
        <taxon>lamiids</taxon>
        <taxon>Lamiales</taxon>
        <taxon>Lamiaceae</taxon>
        <taxon>Nepetoideae</taxon>
        <taxon>Mentheae</taxon>
        <taxon>Salviinae</taxon>
        <taxon>Salvia</taxon>
        <taxon>Salvia subgen. Calosphace</taxon>
        <taxon>core Calosphace</taxon>
    </lineage>
</organism>
<dbReference type="AlphaFoldDB" id="A0A8X8ZSP9"/>
<sequence length="810" mass="86617">MIYGIYRSERVLFFSHVTIEFNGDEALPSRSDEQAAGDIYSWYSQYRSTSKCEGGKAAVAGRCSAIFQVFISTVADDGRGHYVVYMGEHSFEDSESVITANHEMLTSVMGSHEGAQGAVVHHYTKTFRGFSAMLTSDQARKLQESDSVVSVFESKTSRIHTTHSWEFLGVTNLENSHQSLKDSTSDTIIGVIDSGVWPESKSFNDYGLGPVPMKFKGVCSTGENFTLSNCNRKIIGARFYYQGFVAESGPLESFNETFFLSARDSDGHGTHTASTIAGSEVPNISVFGIGKGTVRGGATRARLAIYKACWFGFCSDADILSAMDDAVSDGVDVISMSLGPGPPQSVYFRDANSIGSFHAFQKGVVVSASAGNSFLPGTVTNAAPWILTVAASTMDREIQSNIYLGNSQLIRGFSINPFQMNNYYGLVVGSAAAAAGVPSANASFCKSDTLDPALVKGRIVVCTLEEILDSRNEKAATVKQAGGVGIILVDPLAEDITFQFEIPGTIINIQEAEKLQTYMVSNQNPVARISQTVTVQPTKPAPEMAMFSSAGPNVISSDIIKPDITAPGVNVLAAWSPLATVNTAGREIDYNIISGTSMSCPHVSALAAIVKSVHPSWSPAAIKSAIMTTATTQDNVRSSIRRHPNGTEASPFDYGSGHVNPAAAVDPGLVYDFDSSDVIDFLCSTGASPGQLKNLTGETTYCRNTTASSYDFNYPSIGVSDLKGNISVHRTVTYYGEGPAVYKVEVDSPAGAYVSVTPNEISFKQAGEKMSFVINFTPYKGSNENFVFGALTWTDGTHVVRSPIAVNISL</sequence>
<reference evidence="13" key="1">
    <citation type="submission" date="2018-01" db="EMBL/GenBank/DDBJ databases">
        <authorList>
            <person name="Mao J.F."/>
        </authorList>
    </citation>
    <scope>NUCLEOTIDE SEQUENCE</scope>
    <source>
        <strain evidence="13">Huo1</strain>
        <tissue evidence="13">Leaf</tissue>
    </source>
</reference>
<dbReference type="GO" id="GO:0004252">
    <property type="term" value="F:serine-type endopeptidase activity"/>
    <property type="evidence" value="ECO:0007669"/>
    <property type="project" value="UniProtKB-UniRule"/>
</dbReference>
<dbReference type="FunFam" id="3.30.70.80:FF:000002">
    <property type="entry name" value="Subtilisin-like protease SBT5.3"/>
    <property type="match status" value="1"/>
</dbReference>
<dbReference type="InterPro" id="IPR041469">
    <property type="entry name" value="Subtilisin-like_FN3"/>
</dbReference>
<dbReference type="InterPro" id="IPR023828">
    <property type="entry name" value="Peptidase_S8_Ser-AS"/>
</dbReference>
<evidence type="ECO:0000259" key="10">
    <source>
        <dbReference type="Pfam" id="PF02225"/>
    </source>
</evidence>
<dbReference type="CDD" id="cd04852">
    <property type="entry name" value="Peptidases_S8_3"/>
    <property type="match status" value="1"/>
</dbReference>
<feature type="active site" description="Charge relay system" evidence="6 7">
    <location>
        <position position="268"/>
    </location>
</feature>
<dbReference type="InterPro" id="IPR034197">
    <property type="entry name" value="Peptidases_S8_3"/>
</dbReference>
<dbReference type="InterPro" id="IPR015500">
    <property type="entry name" value="Peptidase_S8_subtilisin-rel"/>
</dbReference>
<accession>A0A8X8ZSP9</accession>
<feature type="domain" description="PA" evidence="10">
    <location>
        <begin position="441"/>
        <end position="514"/>
    </location>
</feature>
<dbReference type="FunFam" id="3.40.50.200:FF:000006">
    <property type="entry name" value="Subtilisin-like protease SBT1.5"/>
    <property type="match status" value="1"/>
</dbReference>
<gene>
    <name evidence="13" type="ORF">SASPL_122138</name>
</gene>
<evidence type="ECO:0000256" key="7">
    <source>
        <dbReference type="PROSITE-ProRule" id="PRU01240"/>
    </source>
</evidence>
<dbReference type="SUPFAM" id="SSF52743">
    <property type="entry name" value="Subtilisin-like"/>
    <property type="match status" value="1"/>
</dbReference>
<feature type="domain" description="Subtilisin-like protease fibronectin type-III" evidence="12">
    <location>
        <begin position="711"/>
        <end position="806"/>
    </location>
</feature>
<evidence type="ECO:0000256" key="6">
    <source>
        <dbReference type="PIRSR" id="PIRSR615500-1"/>
    </source>
</evidence>
<keyword evidence="5 7" id="KW-0720">Serine protease</keyword>
<dbReference type="Pfam" id="PF02225">
    <property type="entry name" value="PA"/>
    <property type="match status" value="1"/>
</dbReference>
<dbReference type="Gene3D" id="2.60.40.2310">
    <property type="match status" value="1"/>
</dbReference>
<keyword evidence="3" id="KW-0732">Signal</keyword>
<feature type="region of interest" description="Disordered" evidence="8">
    <location>
        <begin position="633"/>
        <end position="653"/>
    </location>
</feature>
<dbReference type="CDD" id="cd02120">
    <property type="entry name" value="PA_subtilisin_like"/>
    <property type="match status" value="1"/>
</dbReference>
<dbReference type="Pfam" id="PF00082">
    <property type="entry name" value="Peptidase_S8"/>
    <property type="match status" value="1"/>
</dbReference>
<feature type="domain" description="Inhibitor I9" evidence="11">
    <location>
        <begin position="82"/>
        <end position="160"/>
    </location>
</feature>
<feature type="domain" description="Peptidase S8/S53" evidence="9">
    <location>
        <begin position="185"/>
        <end position="637"/>
    </location>
</feature>
<evidence type="ECO:0000256" key="5">
    <source>
        <dbReference type="ARBA" id="ARBA00022825"/>
    </source>
</evidence>
<dbReference type="Gene3D" id="3.40.50.200">
    <property type="entry name" value="Peptidase S8/S53 domain"/>
    <property type="match status" value="1"/>
</dbReference>
<dbReference type="PRINTS" id="PR00723">
    <property type="entry name" value="SUBTILISIN"/>
</dbReference>
<evidence type="ECO:0000313" key="13">
    <source>
        <dbReference type="EMBL" id="KAG6414764.1"/>
    </source>
</evidence>
<feature type="active site" description="Charge relay system" evidence="6 7">
    <location>
        <position position="193"/>
    </location>
</feature>
<dbReference type="Pfam" id="PF05922">
    <property type="entry name" value="Inhibitor_I9"/>
    <property type="match status" value="1"/>
</dbReference>
<dbReference type="InterPro" id="IPR045051">
    <property type="entry name" value="SBT"/>
</dbReference>
<evidence type="ECO:0000313" key="14">
    <source>
        <dbReference type="Proteomes" id="UP000298416"/>
    </source>
</evidence>
<evidence type="ECO:0000259" key="9">
    <source>
        <dbReference type="Pfam" id="PF00082"/>
    </source>
</evidence>
<evidence type="ECO:0000256" key="2">
    <source>
        <dbReference type="ARBA" id="ARBA00022670"/>
    </source>
</evidence>
<comment type="similarity">
    <text evidence="1 7">Belongs to the peptidase S8 family.</text>
</comment>
<evidence type="ECO:0000256" key="4">
    <source>
        <dbReference type="ARBA" id="ARBA00022801"/>
    </source>
</evidence>
<comment type="caution">
    <text evidence="13">The sequence shown here is derived from an EMBL/GenBank/DDBJ whole genome shotgun (WGS) entry which is preliminary data.</text>
</comment>
<keyword evidence="4 7" id="KW-0378">Hydrolase</keyword>
<evidence type="ECO:0000256" key="8">
    <source>
        <dbReference type="SAM" id="MobiDB-lite"/>
    </source>
</evidence>